<dbReference type="Gene3D" id="2.70.98.70">
    <property type="match status" value="1"/>
</dbReference>
<comment type="caution">
    <text evidence="1">The sequence shown here is derived from an EMBL/GenBank/DDBJ whole genome shotgun (WGS) entry which is preliminary data.</text>
</comment>
<organism evidence="1 2">
    <name type="scientific">Eiseniibacteriota bacterium</name>
    <dbReference type="NCBI Taxonomy" id="2212470"/>
    <lineage>
        <taxon>Bacteria</taxon>
        <taxon>Candidatus Eiseniibacteriota</taxon>
    </lineage>
</organism>
<reference evidence="1" key="1">
    <citation type="submission" date="2021-05" db="EMBL/GenBank/DDBJ databases">
        <title>Energy efficiency and biological interactions define the core microbiome of deep oligotrophic groundwater.</title>
        <authorList>
            <person name="Mehrshad M."/>
            <person name="Lopez-Fernandez M."/>
            <person name="Bell E."/>
            <person name="Bernier-Latmani R."/>
            <person name="Bertilsson S."/>
            <person name="Dopson M."/>
        </authorList>
    </citation>
    <scope>NUCLEOTIDE SEQUENCE</scope>
    <source>
        <strain evidence="1">Modern_marine.mb.64</strain>
    </source>
</reference>
<accession>A0A948RXR5</accession>
<gene>
    <name evidence="1" type="ORF">KJ970_17875</name>
</gene>
<sequence length="913" mass="101988">MNTSLIRQQVGTIVLAALAIVLLAGPSGVDAFSFNGSTHHPRLFITTDDIPVISARVGISDTPEPAVMLRGWRSHMDEWGRVLDIVEDAPTELELPGTGSTGSWNKNDARHVGEYLSNIAVVYLLNQGRDLGDQMRTRLKSYMEDIVLDARSRNGGAIGASIAANDWGKNAVYKGFCMAYDYMYATLSQTDPDLLENYGRWIYKQGIAGYDDCNYAGEDITNYKHYYKLPWIMDGAVAAFLTIWEDIPALQNDIEDKMDYCIEFKWEDYRVREQNFVGTYSGYRAERVEEDLITATLIKDCISGHDPFSEFPNHFLNIDDWVMYMLRADLGESDETGDATDLGNISHYFYSYPYISANYNNDNQTLYFLDSLWDHLGTDALQLLAEPWVLIFWNDKTTNRKSPAFTDAPLSRYFGDLTWEDGGNSQYTHFRSNWAIGRDETTIVASFLCGPIAGGHDAYSNGHYAVFRGGDILTASTGVYDGTAFDHCRNYYQPPISENSILIYQPNSPYVAETDHYESWPHREGMMAPPPGSTGGGGVYMAADPYDDKHEMGHVTKFACTMGAGRQVSRLECDLTDGYPNTAKPTIWTQGAVADKVVRDFMFLAGKYFIVYDRLYATSSSWKKSVIIHSPDQAMPRLIDGTWSGGVQPHSCLHGGTPGVWTQDGSRFYWEKGDSRCFITAHLPAVESGRRILAIGGANSQGIWNRSGSDPSYEFWLRRTGQNYAWSSQYMNPGEIEQQVSSGWAGWWRLEMEPVQDSREDRFLVLLEPAPKGQSQPTGSARIPCDPQAVSLQIEDSVEPIVVTLPLGLDPLEDVWYDYGPQGSLLDGIGAESETELWSQHVVDGLAPGDYVVLLEVPGGRSDIEMVHQGATTPDGLLTFHARGAGRFNVMPLDSPLVEQFLDELPLRVEVQR</sequence>
<dbReference type="Gene3D" id="1.50.10.100">
    <property type="entry name" value="Chondroitin AC/alginate lyase"/>
    <property type="match status" value="1"/>
</dbReference>
<dbReference type="InterPro" id="IPR008929">
    <property type="entry name" value="Chondroitin_lyas"/>
</dbReference>
<evidence type="ECO:0000313" key="1">
    <source>
        <dbReference type="EMBL" id="MBU2692790.1"/>
    </source>
</evidence>
<dbReference type="EMBL" id="JAHJDP010000100">
    <property type="protein sequence ID" value="MBU2692790.1"/>
    <property type="molecule type" value="Genomic_DNA"/>
</dbReference>
<evidence type="ECO:0008006" key="3">
    <source>
        <dbReference type="Google" id="ProtNLM"/>
    </source>
</evidence>
<evidence type="ECO:0000313" key="2">
    <source>
        <dbReference type="Proteomes" id="UP000777784"/>
    </source>
</evidence>
<dbReference type="AlphaFoldDB" id="A0A948RXR5"/>
<proteinExistence type="predicted"/>
<dbReference type="Proteomes" id="UP000777784">
    <property type="component" value="Unassembled WGS sequence"/>
</dbReference>
<protein>
    <recommendedName>
        <fullName evidence="3">DUF4962 domain-containing protein</fullName>
    </recommendedName>
</protein>
<name>A0A948RXR5_UNCEI</name>